<reference evidence="1 2" key="1">
    <citation type="journal article" date="2015" name="Stand. Genomic Sci.">
        <title>Genomic Encyclopedia of Bacterial and Archaeal Type Strains, Phase III: the genomes of soil and plant-associated and newly described type strains.</title>
        <authorList>
            <person name="Whitman W.B."/>
            <person name="Woyke T."/>
            <person name="Klenk H.P."/>
            <person name="Zhou Y."/>
            <person name="Lilburn T.G."/>
            <person name="Beck B.J."/>
            <person name="De Vos P."/>
            <person name="Vandamme P."/>
            <person name="Eisen J.A."/>
            <person name="Garrity G."/>
            <person name="Hugenholtz P."/>
            <person name="Kyrpides N.C."/>
        </authorList>
    </citation>
    <scope>NUCLEOTIDE SEQUENCE [LARGE SCALE GENOMIC DNA]</scope>
    <source>
        <strain evidence="1 2">CGMCC 1.7748</strain>
    </source>
</reference>
<dbReference type="Gene3D" id="3.90.1720.10">
    <property type="entry name" value="endopeptidase domain like (from Nostoc punctiforme)"/>
    <property type="match status" value="1"/>
</dbReference>
<organism evidence="1 2">
    <name type="scientific">Sphingobium wenxiniae (strain DSM 21828 / CGMCC 1.7748 / JZ-1)</name>
    <dbReference type="NCBI Taxonomy" id="595605"/>
    <lineage>
        <taxon>Bacteria</taxon>
        <taxon>Pseudomonadati</taxon>
        <taxon>Pseudomonadota</taxon>
        <taxon>Alphaproteobacteria</taxon>
        <taxon>Sphingomonadales</taxon>
        <taxon>Sphingomonadaceae</taxon>
        <taxon>Sphingobium</taxon>
    </lineage>
</organism>
<dbReference type="Proteomes" id="UP000316624">
    <property type="component" value="Unassembled WGS sequence"/>
</dbReference>
<dbReference type="SUPFAM" id="SSF54001">
    <property type="entry name" value="Cysteine proteinases"/>
    <property type="match status" value="1"/>
</dbReference>
<accession>A0A562KGK6</accession>
<sequence length="137" mass="14661">MAARIVAEARALVGAPFRLHGRSAELGLDCVGLAAVAFGRAGHRGIVPGGYALRSSDAGRIETWIDQAGLRKVERGAPGDLALVRPGPLHLHLMIQVPGGFVHAHAGLRQVVEMPGESPWPVIGQWRAVEENEGWRR</sequence>
<gene>
    <name evidence="1" type="ORF">IQ35_01740</name>
</gene>
<name>A0A562KGK6_SPHWJ</name>
<keyword evidence="2" id="KW-1185">Reference proteome</keyword>
<dbReference type="InterPro" id="IPR038765">
    <property type="entry name" value="Papain-like_cys_pep_sf"/>
</dbReference>
<dbReference type="AlphaFoldDB" id="A0A562KGK6"/>
<protein>
    <recommendedName>
        <fullName evidence="3">NlpC/P60 family protein</fullName>
    </recommendedName>
</protein>
<evidence type="ECO:0008006" key="3">
    <source>
        <dbReference type="Google" id="ProtNLM"/>
    </source>
</evidence>
<evidence type="ECO:0000313" key="2">
    <source>
        <dbReference type="Proteomes" id="UP000316624"/>
    </source>
</evidence>
<dbReference type="EMBL" id="VLKK01000005">
    <property type="protein sequence ID" value="TWH94497.1"/>
    <property type="molecule type" value="Genomic_DNA"/>
</dbReference>
<proteinExistence type="predicted"/>
<comment type="caution">
    <text evidence="1">The sequence shown here is derived from an EMBL/GenBank/DDBJ whole genome shotgun (WGS) entry which is preliminary data.</text>
</comment>
<dbReference type="RefSeq" id="WP_021243327.1">
    <property type="nucleotide sequence ID" value="NZ_JACIIY010000003.1"/>
</dbReference>
<evidence type="ECO:0000313" key="1">
    <source>
        <dbReference type="EMBL" id="TWH94497.1"/>
    </source>
</evidence>